<keyword evidence="3" id="KW-1003">Cell membrane</keyword>
<evidence type="ECO:0000256" key="3">
    <source>
        <dbReference type="ARBA" id="ARBA00022475"/>
    </source>
</evidence>
<comment type="subcellular location">
    <subcellularLocation>
        <location evidence="1">Cell membrane</location>
        <topology evidence="1">Multi-pass membrane protein</topology>
    </subcellularLocation>
</comment>
<evidence type="ECO:0000256" key="2">
    <source>
        <dbReference type="ARBA" id="ARBA00010388"/>
    </source>
</evidence>
<name>I1XM37_METNJ</name>
<dbReference type="InterPro" id="IPR039428">
    <property type="entry name" value="NUOK/Mnh_C1-like"/>
</dbReference>
<dbReference type="NCBIfam" id="NF006573">
    <property type="entry name" value="PRK09094.1"/>
    <property type="match status" value="1"/>
</dbReference>
<evidence type="ECO:0000313" key="10">
    <source>
        <dbReference type="Proteomes" id="UP000009144"/>
    </source>
</evidence>
<proteinExistence type="inferred from homology"/>
<feature type="region of interest" description="Disordered" evidence="7">
    <location>
        <begin position="105"/>
        <end position="130"/>
    </location>
</feature>
<dbReference type="PANTHER" id="PTHR34583:SF2">
    <property type="entry name" value="ANTIPORTER SUBUNIT MNHC2-RELATED"/>
    <property type="match status" value="1"/>
</dbReference>
<sequence length="130" mass="13958">MEWLVASVISVMTGCGVYLTLRARTFPVVLGLTLLAYAVNVFLFSMGRLQIGIPAVIDPAAAAYTDPLPQALVLTAIVIAFGMTAFLIVLALKARSELGNDHVDGLHRSDDELKATKHNSTKAETERSES</sequence>
<accession>I1XM37</accession>
<dbReference type="OrthoDB" id="9799219at2"/>
<dbReference type="EMBL" id="CP003390">
    <property type="protein sequence ID" value="AFI85456.1"/>
    <property type="molecule type" value="Genomic_DNA"/>
</dbReference>
<evidence type="ECO:0000256" key="6">
    <source>
        <dbReference type="ARBA" id="ARBA00023136"/>
    </source>
</evidence>
<keyword evidence="6 8" id="KW-0472">Membrane</keyword>
<dbReference type="Proteomes" id="UP000009144">
    <property type="component" value="Chromosome"/>
</dbReference>
<dbReference type="eggNOG" id="COG1006">
    <property type="taxonomic scope" value="Bacteria"/>
</dbReference>
<dbReference type="HOGENOM" id="CLU_082058_3_0_6"/>
<dbReference type="RefSeq" id="WP_014707817.1">
    <property type="nucleotide sequence ID" value="NC_017857.3"/>
</dbReference>
<feature type="transmembrane region" description="Helical" evidence="8">
    <location>
        <begin position="28"/>
        <end position="51"/>
    </location>
</feature>
<dbReference type="Pfam" id="PF00420">
    <property type="entry name" value="Oxidored_q2"/>
    <property type="match status" value="1"/>
</dbReference>
<comment type="similarity">
    <text evidence="2">Belongs to the CPA3 antiporters (TC 2.A.63) subunit C family.</text>
</comment>
<dbReference type="GO" id="GO:0005886">
    <property type="term" value="C:plasma membrane"/>
    <property type="evidence" value="ECO:0007669"/>
    <property type="project" value="UniProtKB-SubCell"/>
</dbReference>
<feature type="transmembrane region" description="Helical" evidence="8">
    <location>
        <begin position="71"/>
        <end position="92"/>
    </location>
</feature>
<evidence type="ECO:0000313" key="9">
    <source>
        <dbReference type="EMBL" id="AFI85456.1"/>
    </source>
</evidence>
<keyword evidence="4 8" id="KW-0812">Transmembrane</keyword>
<reference evidence="9 10" key="1">
    <citation type="journal article" date="2012" name="J. Bacteriol.">
        <title>Complete genome sequences of Methylophaga sp. strain JAM1 and Methylophaga sp. strain JAM7.</title>
        <authorList>
            <person name="Villeneuve C."/>
            <person name="Martineau C."/>
            <person name="Mauffrey F."/>
            <person name="Villemur R."/>
        </authorList>
    </citation>
    <scope>NUCLEOTIDE SEQUENCE [LARGE SCALE GENOMIC DNA]</scope>
    <source>
        <strain evidence="9 10">JAM1</strain>
    </source>
</reference>
<dbReference type="STRING" id="754476.Q7A_2668"/>
<reference evidence="9 10" key="2">
    <citation type="journal article" date="2013" name="Int. J. Syst. Evol. Microbiol.">
        <title>Methylophaga nitratireducenticrescens sp. nov. and Methylophaga frappieri sp. nov., isolated from the biofilm of the methanol-fed denitrification system treating the seawater at the Montreal Biodome.</title>
        <authorList>
            <person name="Villeneuve C."/>
            <person name="Martineau C."/>
            <person name="Mauffrey F."/>
            <person name="Villemur R."/>
        </authorList>
    </citation>
    <scope>NUCLEOTIDE SEQUENCE [LARGE SCALE GENOMIC DNA]</scope>
    <source>
        <strain evidence="9 10">JAM1</strain>
    </source>
</reference>
<dbReference type="PANTHER" id="PTHR34583">
    <property type="entry name" value="ANTIPORTER SUBUNIT MNHC2-RELATED"/>
    <property type="match status" value="1"/>
</dbReference>
<feature type="transmembrane region" description="Helical" evidence="8">
    <location>
        <begin position="6"/>
        <end position="21"/>
    </location>
</feature>
<evidence type="ECO:0000256" key="8">
    <source>
        <dbReference type="SAM" id="Phobius"/>
    </source>
</evidence>
<dbReference type="Gene3D" id="1.10.287.3510">
    <property type="match status" value="1"/>
</dbReference>
<gene>
    <name evidence="9" type="ordered locus">Q7A_2668</name>
</gene>
<organism evidence="9 10">
    <name type="scientific">Methylophaga nitratireducenticrescens</name>
    <dbReference type="NCBI Taxonomy" id="754476"/>
    <lineage>
        <taxon>Bacteria</taxon>
        <taxon>Pseudomonadati</taxon>
        <taxon>Pseudomonadota</taxon>
        <taxon>Gammaproteobacteria</taxon>
        <taxon>Thiotrichales</taxon>
        <taxon>Piscirickettsiaceae</taxon>
        <taxon>Methylophaga</taxon>
    </lineage>
</organism>
<dbReference type="InterPro" id="IPR050601">
    <property type="entry name" value="CPA3_antiporter_subunitC"/>
</dbReference>
<evidence type="ECO:0000256" key="5">
    <source>
        <dbReference type="ARBA" id="ARBA00022989"/>
    </source>
</evidence>
<keyword evidence="5 8" id="KW-1133">Transmembrane helix</keyword>
<evidence type="ECO:0000256" key="4">
    <source>
        <dbReference type="ARBA" id="ARBA00022692"/>
    </source>
</evidence>
<protein>
    <submittedName>
        <fullName evidence="9">Na(+) H(+) antiporter subunit C</fullName>
    </submittedName>
</protein>
<keyword evidence="10" id="KW-1185">Reference proteome</keyword>
<dbReference type="KEGG" id="mej:Q7A_2668"/>
<dbReference type="PATRIC" id="fig|754476.3.peg.2616"/>
<evidence type="ECO:0000256" key="1">
    <source>
        <dbReference type="ARBA" id="ARBA00004651"/>
    </source>
</evidence>
<dbReference type="AlphaFoldDB" id="I1XM37"/>
<evidence type="ECO:0000256" key="7">
    <source>
        <dbReference type="SAM" id="MobiDB-lite"/>
    </source>
</evidence>